<dbReference type="EMBL" id="JAPFFM010000002">
    <property type="protein sequence ID" value="KAJ6771830.1"/>
    <property type="molecule type" value="Genomic_DNA"/>
</dbReference>
<evidence type="ECO:0000256" key="2">
    <source>
        <dbReference type="ARBA" id="ARBA00022448"/>
    </source>
</evidence>
<feature type="domain" description="Gnk2-homologous" evidence="15">
    <location>
        <begin position="28"/>
        <end position="134"/>
    </location>
</feature>
<dbReference type="GO" id="GO:0005886">
    <property type="term" value="C:plasma membrane"/>
    <property type="evidence" value="ECO:0007669"/>
    <property type="project" value="UniProtKB-SubCell"/>
</dbReference>
<keyword evidence="7" id="KW-0677">Repeat</keyword>
<dbReference type="GO" id="GO:0042742">
    <property type="term" value="P:defense response to bacterium"/>
    <property type="evidence" value="ECO:0007669"/>
    <property type="project" value="TreeGrafter"/>
</dbReference>
<evidence type="ECO:0000256" key="8">
    <source>
        <dbReference type="ARBA" id="ARBA00022949"/>
    </source>
</evidence>
<comment type="caution">
    <text evidence="16">The sequence shown here is derived from an EMBL/GenBank/DDBJ whole genome shotgun (WGS) entry which is preliminary data.</text>
</comment>
<sequence length="215" mass="22246">MSKISTVKAFISLLAITVLAAPATSSTDSFVFGGCSQLKFTPGSPYESNVNLLLTSLVNSATLTTYSNFTVKSPTSQDTLYGLFQCRGDLSNGDCGRCVARAVSQLGTLCLDSSGGALQLEGRDAMLDYLGTGDGSYKPFRVGGVGGVSSVAQCVQDLSASECQDCLSEAIGRLKTVCGAAAWGDLYLAKCYVRFSKAGAYSQDGNGNGNGNGKQ</sequence>
<evidence type="ECO:0000259" key="15">
    <source>
        <dbReference type="PROSITE" id="PS51473"/>
    </source>
</evidence>
<gene>
    <name evidence="16" type="ORF">OIU74_018135</name>
</gene>
<evidence type="ECO:0000256" key="7">
    <source>
        <dbReference type="ARBA" id="ARBA00022737"/>
    </source>
</evidence>
<dbReference type="Proteomes" id="UP001151752">
    <property type="component" value="Chromosome 10"/>
</dbReference>
<evidence type="ECO:0000256" key="1">
    <source>
        <dbReference type="ARBA" id="ARBA00004251"/>
    </source>
</evidence>
<evidence type="ECO:0000256" key="3">
    <source>
        <dbReference type="ARBA" id="ARBA00022475"/>
    </source>
</evidence>
<dbReference type="Pfam" id="PF01657">
    <property type="entry name" value="Stress-antifung"/>
    <property type="match status" value="2"/>
</dbReference>
<evidence type="ECO:0000256" key="4">
    <source>
        <dbReference type="ARBA" id="ARBA00022581"/>
    </source>
</evidence>
<dbReference type="InterPro" id="IPR051378">
    <property type="entry name" value="Cell2Cell_Antifungal"/>
</dbReference>
<keyword evidence="4" id="KW-0945">Host-virus interaction</keyword>
<comment type="similarity">
    <text evidence="13">Belongs to the cysteine-rich repeat secretory protein family. Plasmodesmata-located proteins (PDLD) subfamily.</text>
</comment>
<proteinExistence type="inferred from homology"/>
<dbReference type="AlphaFoldDB" id="A0A9Q0WQW7"/>
<evidence type="ECO:0000313" key="17">
    <source>
        <dbReference type="Proteomes" id="UP001151752"/>
    </source>
</evidence>
<dbReference type="PANTHER" id="PTHR32080:SF31">
    <property type="entry name" value="PLASMODESMATA-LOCATED PROTEIN 6"/>
    <property type="match status" value="1"/>
</dbReference>
<evidence type="ECO:0000256" key="14">
    <source>
        <dbReference type="SAM" id="SignalP"/>
    </source>
</evidence>
<dbReference type="InterPro" id="IPR038408">
    <property type="entry name" value="GNK2_sf"/>
</dbReference>
<evidence type="ECO:0000256" key="13">
    <source>
        <dbReference type="ARBA" id="ARBA00038393"/>
    </source>
</evidence>
<dbReference type="PROSITE" id="PS51473">
    <property type="entry name" value="GNK2"/>
    <property type="match status" value="1"/>
</dbReference>
<reference evidence="16" key="2">
    <citation type="journal article" date="2023" name="Int. J. Mol. Sci.">
        <title>De Novo Assembly and Annotation of 11 Diverse Shrub Willow (Salix) Genomes Reveals Novel Gene Organization in Sex-Linked Regions.</title>
        <authorList>
            <person name="Hyden B."/>
            <person name="Feng K."/>
            <person name="Yates T.B."/>
            <person name="Jawdy S."/>
            <person name="Cereghino C."/>
            <person name="Smart L.B."/>
            <person name="Muchero W."/>
        </authorList>
    </citation>
    <scope>NUCLEOTIDE SEQUENCE</scope>
    <source>
        <tissue evidence="16">Shoot tip</tissue>
    </source>
</reference>
<keyword evidence="9" id="KW-1133">Transmembrane helix</keyword>
<keyword evidence="8" id="KW-0965">Cell junction</keyword>
<evidence type="ECO:0000256" key="12">
    <source>
        <dbReference type="ARBA" id="ARBA00024184"/>
    </source>
</evidence>
<keyword evidence="10" id="KW-0472">Membrane</keyword>
<keyword evidence="6 14" id="KW-0732">Signal</keyword>
<dbReference type="FunFam" id="3.30.430.20:FF:000001">
    <property type="entry name" value="cysteine-rich repeat secretory protein 3"/>
    <property type="match status" value="1"/>
</dbReference>
<feature type="signal peptide" evidence="14">
    <location>
        <begin position="1"/>
        <end position="20"/>
    </location>
</feature>
<comment type="subcellular location">
    <subcellularLocation>
        <location evidence="12">Cell junction</location>
        <location evidence="12">Plasmodesma</location>
    </subcellularLocation>
    <subcellularLocation>
        <location evidence="1">Cell membrane</location>
        <topology evidence="1">Single-pass type I membrane protein</topology>
    </subcellularLocation>
</comment>
<dbReference type="Gene3D" id="3.30.430.20">
    <property type="entry name" value="Gnk2 domain, C-X8-C-X2-C motif"/>
    <property type="match status" value="2"/>
</dbReference>
<evidence type="ECO:0000256" key="6">
    <source>
        <dbReference type="ARBA" id="ARBA00022729"/>
    </source>
</evidence>
<protein>
    <recommendedName>
        <fullName evidence="15">Gnk2-homologous domain-containing protein</fullName>
    </recommendedName>
</protein>
<keyword evidence="2" id="KW-0813">Transport</keyword>
<accession>A0A9Q0WQW7</accession>
<keyword evidence="3" id="KW-1003">Cell membrane</keyword>
<keyword evidence="5" id="KW-0812">Transmembrane</keyword>
<evidence type="ECO:0000313" key="16">
    <source>
        <dbReference type="EMBL" id="KAJ6771830.1"/>
    </source>
</evidence>
<reference evidence="16" key="1">
    <citation type="submission" date="2022-11" db="EMBL/GenBank/DDBJ databases">
        <authorList>
            <person name="Hyden B.L."/>
            <person name="Feng K."/>
            <person name="Yates T."/>
            <person name="Jawdy S."/>
            <person name="Smart L.B."/>
            <person name="Muchero W."/>
        </authorList>
    </citation>
    <scope>NUCLEOTIDE SEQUENCE</scope>
    <source>
        <tissue evidence="16">Shoot tip</tissue>
    </source>
</reference>
<keyword evidence="17" id="KW-1185">Reference proteome</keyword>
<name>A0A9Q0WQW7_9ROSI</name>
<organism evidence="16 17">
    <name type="scientific">Salix koriyanagi</name>
    <dbReference type="NCBI Taxonomy" id="2511006"/>
    <lineage>
        <taxon>Eukaryota</taxon>
        <taxon>Viridiplantae</taxon>
        <taxon>Streptophyta</taxon>
        <taxon>Embryophyta</taxon>
        <taxon>Tracheophyta</taxon>
        <taxon>Spermatophyta</taxon>
        <taxon>Magnoliopsida</taxon>
        <taxon>eudicotyledons</taxon>
        <taxon>Gunneridae</taxon>
        <taxon>Pentapetalae</taxon>
        <taxon>rosids</taxon>
        <taxon>fabids</taxon>
        <taxon>Malpighiales</taxon>
        <taxon>Salicaceae</taxon>
        <taxon>Saliceae</taxon>
        <taxon>Salix</taxon>
    </lineage>
</organism>
<keyword evidence="11" id="KW-1015">Disulfide bond</keyword>
<dbReference type="GO" id="GO:0009506">
    <property type="term" value="C:plasmodesma"/>
    <property type="evidence" value="ECO:0007669"/>
    <property type="project" value="UniProtKB-SubCell"/>
</dbReference>
<evidence type="ECO:0000256" key="11">
    <source>
        <dbReference type="ARBA" id="ARBA00023157"/>
    </source>
</evidence>
<evidence type="ECO:0000256" key="5">
    <source>
        <dbReference type="ARBA" id="ARBA00022692"/>
    </source>
</evidence>
<dbReference type="InterPro" id="IPR002902">
    <property type="entry name" value="GNK2"/>
</dbReference>
<dbReference type="CDD" id="cd23509">
    <property type="entry name" value="Gnk2-like"/>
    <property type="match status" value="1"/>
</dbReference>
<dbReference type="PANTHER" id="PTHR32080">
    <property type="entry name" value="ANTIFUNGAL PROTEIN GINKBILOBIN-2-LIKE"/>
    <property type="match status" value="1"/>
</dbReference>
<evidence type="ECO:0000256" key="9">
    <source>
        <dbReference type="ARBA" id="ARBA00022989"/>
    </source>
</evidence>
<feature type="chain" id="PRO_5040137137" description="Gnk2-homologous domain-containing protein" evidence="14">
    <location>
        <begin position="21"/>
        <end position="215"/>
    </location>
</feature>
<evidence type="ECO:0000256" key="10">
    <source>
        <dbReference type="ARBA" id="ARBA00023136"/>
    </source>
</evidence>